<dbReference type="HOGENOM" id="CLU_215645_1_0_10"/>
<protein>
    <recommendedName>
        <fullName evidence="4">FeoB-associated Cys-rich membrane protein</fullName>
    </recommendedName>
</protein>
<evidence type="ECO:0000313" key="2">
    <source>
        <dbReference type="EMBL" id="EAR16333.1"/>
    </source>
</evidence>
<dbReference type="Proteomes" id="UP000009049">
    <property type="component" value="Chromosome"/>
</dbReference>
<organism evidence="2 3">
    <name type="scientific">Robiginitalea biformata (strain ATCC BAA-864 / DSM 15991 / KCTC 12146 / HTCC2501)</name>
    <dbReference type="NCBI Taxonomy" id="313596"/>
    <lineage>
        <taxon>Bacteria</taxon>
        <taxon>Pseudomonadati</taxon>
        <taxon>Bacteroidota</taxon>
        <taxon>Flavobacteriia</taxon>
        <taxon>Flavobacteriales</taxon>
        <taxon>Flavobacteriaceae</taxon>
        <taxon>Robiginitalea</taxon>
    </lineage>
</organism>
<name>A4CHC5_ROBBH</name>
<dbReference type="AlphaFoldDB" id="A4CHC5"/>
<accession>A4CHC5</accession>
<evidence type="ECO:0000313" key="3">
    <source>
        <dbReference type="Proteomes" id="UP000009049"/>
    </source>
</evidence>
<dbReference type="OrthoDB" id="1453462at2"/>
<proteinExistence type="predicted"/>
<dbReference type="RefSeq" id="WP_015753090.1">
    <property type="nucleotide sequence ID" value="NC_013222.1"/>
</dbReference>
<reference evidence="2 3" key="1">
    <citation type="journal article" date="2009" name="J. Bacteriol.">
        <title>Complete genome sequence of Robiginitalea biformata HTCC2501.</title>
        <authorList>
            <person name="Oh H.M."/>
            <person name="Giovannoni S.J."/>
            <person name="Lee K."/>
            <person name="Ferriera S."/>
            <person name="Johnson J."/>
            <person name="Cho J.C."/>
        </authorList>
    </citation>
    <scope>NUCLEOTIDE SEQUENCE [LARGE SCALE GENOMIC DNA]</scope>
    <source>
        <strain evidence="3">ATCC BAA-864 / HTCC2501 / KCTC 12146</strain>
    </source>
</reference>
<evidence type="ECO:0000256" key="1">
    <source>
        <dbReference type="SAM" id="Phobius"/>
    </source>
</evidence>
<keyword evidence="3" id="KW-1185">Reference proteome</keyword>
<keyword evidence="1" id="KW-1133">Transmembrane helix</keyword>
<gene>
    <name evidence="2" type="ordered locus">RB2501_05525</name>
</gene>
<feature type="transmembrane region" description="Helical" evidence="1">
    <location>
        <begin position="6"/>
        <end position="22"/>
    </location>
</feature>
<dbReference type="EMBL" id="CP001712">
    <property type="protein sequence ID" value="EAR16333.1"/>
    <property type="molecule type" value="Genomic_DNA"/>
</dbReference>
<dbReference type="KEGG" id="rbi:RB2501_05525"/>
<sequence>MEWNLQNILAYLTVALAIAWLVRKFLWPSAKKSGDCGDGDCGCH</sequence>
<keyword evidence="1" id="KW-0812">Transmembrane</keyword>
<evidence type="ECO:0008006" key="4">
    <source>
        <dbReference type="Google" id="ProtNLM"/>
    </source>
</evidence>
<keyword evidence="1" id="KW-0472">Membrane</keyword>